<evidence type="ECO:0000313" key="9">
    <source>
        <dbReference type="Proteomes" id="UP000325255"/>
    </source>
</evidence>
<protein>
    <recommendedName>
        <fullName evidence="3">Chitooligosaccharide deacetylase</fullName>
    </recommendedName>
    <alternativeName>
        <fullName evidence="4">Nodulation protein B</fullName>
    </alternativeName>
</protein>
<dbReference type="Gene3D" id="3.20.20.370">
    <property type="entry name" value="Glycoside hydrolase/deacetylase"/>
    <property type="match status" value="1"/>
</dbReference>
<dbReference type="PANTHER" id="PTHR10587">
    <property type="entry name" value="GLYCOSYL TRANSFERASE-RELATED"/>
    <property type="match status" value="1"/>
</dbReference>
<dbReference type="InterPro" id="IPR050248">
    <property type="entry name" value="Polysacc_deacetylase_ArnD"/>
</dbReference>
<evidence type="ECO:0000256" key="2">
    <source>
        <dbReference type="ARBA" id="ARBA00010973"/>
    </source>
</evidence>
<comment type="function">
    <text evidence="1">Is involved in generating a small heat-stable compound (Nod), an acylated oligomer of N-acetylglucosamine, that stimulates mitosis in various plant protoplasts.</text>
</comment>
<dbReference type="InterPro" id="IPR011330">
    <property type="entry name" value="Glyco_hydro/deAcase_b/a-brl"/>
</dbReference>
<feature type="domain" description="NodB homology" evidence="7">
    <location>
        <begin position="85"/>
        <end position="264"/>
    </location>
</feature>
<comment type="caution">
    <text evidence="8">The sequence shown here is derived from an EMBL/GenBank/DDBJ whole genome shotgun (WGS) entry which is preliminary data.</text>
</comment>
<dbReference type="PROSITE" id="PS51677">
    <property type="entry name" value="NODB"/>
    <property type="match status" value="1"/>
</dbReference>
<evidence type="ECO:0000256" key="3">
    <source>
        <dbReference type="ARBA" id="ARBA00020071"/>
    </source>
</evidence>
<dbReference type="CDD" id="cd10917">
    <property type="entry name" value="CE4_NodB_like_6s_7s"/>
    <property type="match status" value="1"/>
</dbReference>
<evidence type="ECO:0000256" key="5">
    <source>
        <dbReference type="SAM" id="MobiDB-lite"/>
    </source>
</evidence>
<gene>
    <name evidence="8" type="ORF">F1189_08940</name>
</gene>
<dbReference type="PANTHER" id="PTHR10587:SF137">
    <property type="entry name" value="4-DEOXY-4-FORMAMIDO-L-ARABINOSE-PHOSPHOUNDECAPRENOL DEFORMYLASE ARND-RELATED"/>
    <property type="match status" value="1"/>
</dbReference>
<keyword evidence="6" id="KW-0732">Signal</keyword>
<dbReference type="RefSeq" id="WP_150040386.1">
    <property type="nucleotide sequence ID" value="NZ_OW485601.1"/>
</dbReference>
<reference evidence="8 9" key="1">
    <citation type="submission" date="2019-09" db="EMBL/GenBank/DDBJ databases">
        <title>Genome sequence of Rhodovastum atsumiense, a diverse member of the Acetobacteraceae family of non-sulfur purple photosynthetic bacteria.</title>
        <authorList>
            <person name="Meyer T."/>
            <person name="Kyndt J."/>
        </authorList>
    </citation>
    <scope>NUCLEOTIDE SEQUENCE [LARGE SCALE GENOMIC DNA]</scope>
    <source>
        <strain evidence="8 9">DSM 21279</strain>
    </source>
</reference>
<dbReference type="Proteomes" id="UP000325255">
    <property type="component" value="Unassembled WGS sequence"/>
</dbReference>
<evidence type="ECO:0000259" key="7">
    <source>
        <dbReference type="PROSITE" id="PS51677"/>
    </source>
</evidence>
<sequence length="302" mass="32460">MIFPRLPGALLALCLCFGQAGAAVPDPGAAPRVGEGIQPASHVHHGRPVAKPSAEPRVPQFDRYLHPAGPVAYSAGNYLTADGRNLVALTFDDGPDVVNTPKVLDILHEAGVHATFFLIGLHVERHPDGARRVLAEGHEIGPHGYWHRRMSRMTDEVLRADMTQAMAALRAVAPEAAITWFRPPQGACDARVLAEAARFQLDTIRWTVDPADWKPGRTSAEITDAVLSRLRPGGVVLLHSVHAATVEALPTILREGAARGFQFVTVSEWWAATHPTTPTVAAQNGPPRPERDGATLLPAVAR</sequence>
<name>A0A5M6IWG8_9PROT</name>
<dbReference type="GO" id="GO:0005975">
    <property type="term" value="P:carbohydrate metabolic process"/>
    <property type="evidence" value="ECO:0007669"/>
    <property type="project" value="InterPro"/>
</dbReference>
<dbReference type="AlphaFoldDB" id="A0A5M6IWG8"/>
<feature type="region of interest" description="Disordered" evidence="5">
    <location>
        <begin position="31"/>
        <end position="55"/>
    </location>
</feature>
<organism evidence="8 9">
    <name type="scientific">Rhodovastum atsumiense</name>
    <dbReference type="NCBI Taxonomy" id="504468"/>
    <lineage>
        <taxon>Bacteria</taxon>
        <taxon>Pseudomonadati</taxon>
        <taxon>Pseudomonadota</taxon>
        <taxon>Alphaproteobacteria</taxon>
        <taxon>Acetobacterales</taxon>
        <taxon>Acetobacteraceae</taxon>
        <taxon>Rhodovastum</taxon>
    </lineage>
</organism>
<dbReference type="EMBL" id="VWPK01000011">
    <property type="protein sequence ID" value="KAA5612571.1"/>
    <property type="molecule type" value="Genomic_DNA"/>
</dbReference>
<dbReference type="SUPFAM" id="SSF88713">
    <property type="entry name" value="Glycoside hydrolase/deacetylase"/>
    <property type="match status" value="1"/>
</dbReference>
<proteinExistence type="inferred from homology"/>
<dbReference type="InterPro" id="IPR002509">
    <property type="entry name" value="NODB_dom"/>
</dbReference>
<evidence type="ECO:0000256" key="4">
    <source>
        <dbReference type="ARBA" id="ARBA00032976"/>
    </source>
</evidence>
<evidence type="ECO:0000256" key="1">
    <source>
        <dbReference type="ARBA" id="ARBA00003236"/>
    </source>
</evidence>
<dbReference type="Pfam" id="PF01522">
    <property type="entry name" value="Polysacc_deac_1"/>
    <property type="match status" value="1"/>
</dbReference>
<accession>A0A5M6IWG8</accession>
<dbReference type="OrthoDB" id="9784220at2"/>
<evidence type="ECO:0000256" key="6">
    <source>
        <dbReference type="SAM" id="SignalP"/>
    </source>
</evidence>
<dbReference type="GO" id="GO:0016810">
    <property type="term" value="F:hydrolase activity, acting on carbon-nitrogen (but not peptide) bonds"/>
    <property type="evidence" value="ECO:0007669"/>
    <property type="project" value="InterPro"/>
</dbReference>
<feature type="chain" id="PRO_5024318625" description="Chitooligosaccharide deacetylase" evidence="6">
    <location>
        <begin position="23"/>
        <end position="302"/>
    </location>
</feature>
<evidence type="ECO:0000313" key="8">
    <source>
        <dbReference type="EMBL" id="KAA5612571.1"/>
    </source>
</evidence>
<feature type="signal peptide" evidence="6">
    <location>
        <begin position="1"/>
        <end position="22"/>
    </location>
</feature>
<comment type="similarity">
    <text evidence="2">Belongs to the polysaccharide deacetylase family.</text>
</comment>
<keyword evidence="9" id="KW-1185">Reference proteome</keyword>